<proteinExistence type="predicted"/>
<protein>
    <recommendedName>
        <fullName evidence="3">Regulatory protein, RpfE type</fullName>
    </recommendedName>
</protein>
<dbReference type="OrthoDB" id="5295974at2"/>
<evidence type="ECO:0000313" key="2">
    <source>
        <dbReference type="Proteomes" id="UP000265955"/>
    </source>
</evidence>
<gene>
    <name evidence="1" type="ORF">D3871_06930</name>
</gene>
<keyword evidence="2" id="KW-1185">Reference proteome</keyword>
<dbReference type="InterPro" id="IPR016631">
    <property type="entry name" value="Regulatory_RpfE"/>
</dbReference>
<dbReference type="Proteomes" id="UP000265955">
    <property type="component" value="Unassembled WGS sequence"/>
</dbReference>
<evidence type="ECO:0000313" key="1">
    <source>
        <dbReference type="EMBL" id="RJF98275.1"/>
    </source>
</evidence>
<evidence type="ECO:0008006" key="3">
    <source>
        <dbReference type="Google" id="ProtNLM"/>
    </source>
</evidence>
<dbReference type="AlphaFoldDB" id="A0A3A3G800"/>
<dbReference type="EMBL" id="QYUO01000001">
    <property type="protein sequence ID" value="RJF98275.1"/>
    <property type="molecule type" value="Genomic_DNA"/>
</dbReference>
<reference evidence="2" key="1">
    <citation type="submission" date="2018-09" db="EMBL/GenBank/DDBJ databases">
        <authorList>
            <person name="Zhu H."/>
        </authorList>
    </citation>
    <scope>NUCLEOTIDE SEQUENCE [LARGE SCALE GENOMIC DNA]</scope>
    <source>
        <strain evidence="2">K1R23-30</strain>
    </source>
</reference>
<comment type="caution">
    <text evidence="1">The sequence shown here is derived from an EMBL/GenBank/DDBJ whole genome shotgun (WGS) entry which is preliminary data.</text>
</comment>
<sequence>MSHLDILIPFGLPPEELAPDLFRELNAPALATLTARAKSEDVAARRENFADFYRTLPHETWLARRFGLDGRLQDSGSPPVSTELMRALGQSVDEGLWFIVEPVHIHFARDHLVLTNPRQLMLTEPEARVLFEIAKPLFSDAGHDLRFGNARYWFLRADAWDGLQTSSPDAVSGHNIDIWMPKGAGERDWRKVQNEVQMHWHDHPLNAQREERRLKPVNSLWLWGAAAADMKRSAPPYDFACNLNDWMPALMPDNAGTRTAASAGALLDRLPERGLILLDDLQEAALSSDWAGWINGVRRIETDWCAPLLAALKSGSLASLSLVITNDIRLSRFTTTRTSLRKFWVKPSLATLCQ</sequence>
<name>A0A3A3G800_9BURK</name>
<dbReference type="PIRSF" id="PIRSF015283">
    <property type="entry name" value="Regulatory_RpfE"/>
    <property type="match status" value="1"/>
</dbReference>
<organism evidence="1 2">
    <name type="scientific">Noviherbaspirillum saxi</name>
    <dbReference type="NCBI Taxonomy" id="2320863"/>
    <lineage>
        <taxon>Bacteria</taxon>
        <taxon>Pseudomonadati</taxon>
        <taxon>Pseudomonadota</taxon>
        <taxon>Betaproteobacteria</taxon>
        <taxon>Burkholderiales</taxon>
        <taxon>Oxalobacteraceae</taxon>
        <taxon>Noviherbaspirillum</taxon>
    </lineage>
</organism>
<accession>A0A3A3G800</accession>
<dbReference type="RefSeq" id="WP_119768231.1">
    <property type="nucleotide sequence ID" value="NZ_QYUO01000001.1"/>
</dbReference>